<proteinExistence type="predicted"/>
<evidence type="ECO:0000313" key="2">
    <source>
        <dbReference type="Proteomes" id="UP000035352"/>
    </source>
</evidence>
<evidence type="ECO:0000313" key="1">
    <source>
        <dbReference type="EMBL" id="AKJ30744.1"/>
    </source>
</evidence>
<keyword evidence="2" id="KW-1185">Reference proteome</keyword>
<dbReference type="Proteomes" id="UP000035352">
    <property type="component" value="Chromosome"/>
</dbReference>
<accession>A0A0G3BMQ1</accession>
<organism evidence="1 2">
    <name type="scientific">Caldimonas brevitalea</name>
    <dbReference type="NCBI Taxonomy" id="413882"/>
    <lineage>
        <taxon>Bacteria</taxon>
        <taxon>Pseudomonadati</taxon>
        <taxon>Pseudomonadota</taxon>
        <taxon>Betaproteobacteria</taxon>
        <taxon>Burkholderiales</taxon>
        <taxon>Sphaerotilaceae</taxon>
        <taxon>Caldimonas</taxon>
    </lineage>
</organism>
<dbReference type="KEGG" id="pbh:AAW51_4053"/>
<dbReference type="AlphaFoldDB" id="A0A0G3BMQ1"/>
<dbReference type="EMBL" id="CP011371">
    <property type="protein sequence ID" value="AKJ30744.1"/>
    <property type="molecule type" value="Genomic_DNA"/>
</dbReference>
<protein>
    <submittedName>
        <fullName evidence="1">Uncharacterized protein</fullName>
    </submittedName>
</protein>
<name>A0A0G3BMQ1_9BURK</name>
<reference evidence="1 2" key="1">
    <citation type="submission" date="2015-05" db="EMBL/GenBank/DDBJ databases">
        <authorList>
            <person name="Tang B."/>
            <person name="Yu Y."/>
        </authorList>
    </citation>
    <scope>NUCLEOTIDE SEQUENCE [LARGE SCALE GENOMIC DNA]</scope>
    <source>
        <strain evidence="1 2">DSM 7029</strain>
    </source>
</reference>
<sequence>MMNMAWRRWMDALAVVAGRLNVKGTAGVASRSGN</sequence>
<gene>
    <name evidence="1" type="ORF">AAW51_4053</name>
</gene>